<dbReference type="EMBL" id="PKQI01000002">
    <property type="protein sequence ID" value="NNV21785.1"/>
    <property type="molecule type" value="Genomic_DNA"/>
</dbReference>
<evidence type="ECO:0000313" key="1">
    <source>
        <dbReference type="EMBL" id="NNV21785.1"/>
    </source>
</evidence>
<dbReference type="InterPro" id="IPR029021">
    <property type="entry name" value="Prot-tyrosine_phosphatase-like"/>
</dbReference>
<evidence type="ECO:0000313" key="3">
    <source>
        <dbReference type="Proteomes" id="UP000216188"/>
    </source>
</evidence>
<keyword evidence="3" id="KW-1185">Reference proteome</keyword>
<dbReference type="InterPro" id="IPR009354">
    <property type="entry name" value="Usg"/>
</dbReference>
<dbReference type="EMBL" id="NNRM01000012">
    <property type="protein sequence ID" value="OYR28910.1"/>
    <property type="molecule type" value="Genomic_DNA"/>
</dbReference>
<dbReference type="OrthoDB" id="9811054at2"/>
<dbReference type="AlphaFoldDB" id="A0A1A9FLH7"/>
<dbReference type="KEGG" id="ops:A8A54_09200"/>
<comment type="caution">
    <text evidence="1">The sequence shown here is derived from an EMBL/GenBank/DDBJ whole genome shotgun (WGS) entry which is preliminary data.</text>
</comment>
<gene>
    <name evidence="2" type="ORF">CEV34_1048</name>
    <name evidence="1" type="ORF">EHE22_15290</name>
</gene>
<dbReference type="RefSeq" id="WP_007876843.1">
    <property type="nucleotide sequence ID" value="NZ_CAXURC020000001.1"/>
</dbReference>
<reference evidence="2 3" key="1">
    <citation type="submission" date="2017-07" db="EMBL/GenBank/DDBJ databases">
        <title>Phylogenetic study on the rhizospheric bacterium Ochrobactrum sp. A44.</title>
        <authorList>
            <person name="Krzyzanowska D.M."/>
            <person name="Ossowicki A."/>
            <person name="Rajewska M."/>
            <person name="Maciag T."/>
            <person name="Kaczynski Z."/>
            <person name="Czerwicka M."/>
            <person name="Jafra S."/>
        </authorList>
    </citation>
    <scope>NUCLEOTIDE SEQUENCE [LARGE SCALE GENOMIC DNA]</scope>
    <source>
        <strain evidence="2 3">CCUG 30717</strain>
    </source>
</reference>
<name>A0A1A9FLH7_9HYPH</name>
<evidence type="ECO:0000313" key="4">
    <source>
        <dbReference type="Proteomes" id="UP000526233"/>
    </source>
</evidence>
<dbReference type="Proteomes" id="UP000216188">
    <property type="component" value="Unassembled WGS sequence"/>
</dbReference>
<dbReference type="Proteomes" id="UP000526233">
    <property type="component" value="Unassembled WGS sequence"/>
</dbReference>
<sequence length="101" mass="11613">MTTSAFNSKPALGAKSAFELQLAGYGLTTAKLFYHMPDHPHLLQLFVWQDYDIAPDFPVLHHFIEFWKEKIDGPLHSVVYVHCKLLGPSDWKHLQGEMLLH</sequence>
<organism evidence="1 4">
    <name type="scientific">Brucella pseudogrignonensis</name>
    <dbReference type="NCBI Taxonomy" id="419475"/>
    <lineage>
        <taxon>Bacteria</taxon>
        <taxon>Pseudomonadati</taxon>
        <taxon>Pseudomonadota</taxon>
        <taxon>Alphaproteobacteria</taxon>
        <taxon>Hyphomicrobiales</taxon>
        <taxon>Brucellaceae</taxon>
        <taxon>Brucella/Ochrobactrum group</taxon>
        <taxon>Brucella</taxon>
    </lineage>
</organism>
<dbReference type="Pfam" id="PF06233">
    <property type="entry name" value="Usg"/>
    <property type="match status" value="1"/>
</dbReference>
<proteinExistence type="predicted"/>
<dbReference type="SUPFAM" id="SSF52799">
    <property type="entry name" value="(Phosphotyrosine protein) phosphatases II"/>
    <property type="match status" value="1"/>
</dbReference>
<dbReference type="GeneID" id="93107938"/>
<reference evidence="1 4" key="2">
    <citation type="submission" date="2018-11" db="EMBL/GenBank/DDBJ databases">
        <title>Genome sequencing and analysis.</title>
        <authorList>
            <person name="Huang Y.-T."/>
        </authorList>
    </citation>
    <scope>NUCLEOTIDE SEQUENCE [LARGE SCALE GENOMIC DNA]</scope>
    <source>
        <strain evidence="1 4">SHIN</strain>
    </source>
</reference>
<evidence type="ECO:0000313" key="2">
    <source>
        <dbReference type="EMBL" id="OYR28910.1"/>
    </source>
</evidence>
<accession>A0A1A9FLH7</accession>
<protein>
    <submittedName>
        <fullName evidence="1">Usg family protein</fullName>
    </submittedName>
    <submittedName>
        <fullName evidence="2">Usg-like family protein</fullName>
    </submittedName>
</protein>
<dbReference type="STRING" id="419475.A8A54_09200"/>